<keyword evidence="1" id="KW-0812">Transmembrane</keyword>
<organism evidence="2 3">
    <name type="scientific">Clohesyomyces aquaticus</name>
    <dbReference type="NCBI Taxonomy" id="1231657"/>
    <lineage>
        <taxon>Eukaryota</taxon>
        <taxon>Fungi</taxon>
        <taxon>Dikarya</taxon>
        <taxon>Ascomycota</taxon>
        <taxon>Pezizomycotina</taxon>
        <taxon>Dothideomycetes</taxon>
        <taxon>Pleosporomycetidae</taxon>
        <taxon>Pleosporales</taxon>
        <taxon>Lindgomycetaceae</taxon>
        <taxon>Clohesyomyces</taxon>
    </lineage>
</organism>
<dbReference type="EMBL" id="MCFA01000225">
    <property type="protein sequence ID" value="ORX97908.1"/>
    <property type="molecule type" value="Genomic_DNA"/>
</dbReference>
<keyword evidence="3" id="KW-1185">Reference proteome</keyword>
<evidence type="ECO:0000313" key="2">
    <source>
        <dbReference type="EMBL" id="ORX97908.1"/>
    </source>
</evidence>
<dbReference type="OrthoDB" id="417037at2759"/>
<feature type="transmembrane region" description="Helical" evidence="1">
    <location>
        <begin position="78"/>
        <end position="98"/>
    </location>
</feature>
<keyword evidence="1" id="KW-0472">Membrane</keyword>
<evidence type="ECO:0000256" key="1">
    <source>
        <dbReference type="SAM" id="Phobius"/>
    </source>
</evidence>
<reference evidence="2 3" key="1">
    <citation type="submission" date="2016-07" db="EMBL/GenBank/DDBJ databases">
        <title>Pervasive Adenine N6-methylation of Active Genes in Fungi.</title>
        <authorList>
            <consortium name="DOE Joint Genome Institute"/>
            <person name="Mondo S.J."/>
            <person name="Dannebaum R.O."/>
            <person name="Kuo R.C."/>
            <person name="Labutti K."/>
            <person name="Haridas S."/>
            <person name="Kuo A."/>
            <person name="Salamov A."/>
            <person name="Ahrendt S.R."/>
            <person name="Lipzen A."/>
            <person name="Sullivan W."/>
            <person name="Andreopoulos W.B."/>
            <person name="Clum A."/>
            <person name="Lindquist E."/>
            <person name="Daum C."/>
            <person name="Ramamoorthy G.K."/>
            <person name="Gryganskyi A."/>
            <person name="Culley D."/>
            <person name="Magnuson J.K."/>
            <person name="James T.Y."/>
            <person name="O'Malley M.A."/>
            <person name="Stajich J.E."/>
            <person name="Spatafora J.W."/>
            <person name="Visel A."/>
            <person name="Grigoriev I.V."/>
        </authorList>
    </citation>
    <scope>NUCLEOTIDE SEQUENCE [LARGE SCALE GENOMIC DNA]</scope>
    <source>
        <strain evidence="2 3">CBS 115471</strain>
    </source>
</reference>
<name>A0A1Y1YIW7_9PLEO</name>
<dbReference type="AlphaFoldDB" id="A0A1Y1YIW7"/>
<accession>A0A1Y1YIW7</accession>
<keyword evidence="1" id="KW-1133">Transmembrane helix</keyword>
<protein>
    <submittedName>
        <fullName evidence="2">Uncharacterized protein</fullName>
    </submittedName>
</protein>
<feature type="transmembrane region" description="Helical" evidence="1">
    <location>
        <begin position="105"/>
        <end position="127"/>
    </location>
</feature>
<gene>
    <name evidence="2" type="ORF">BCR34DRAFT_628499</name>
</gene>
<feature type="transmembrane region" description="Helical" evidence="1">
    <location>
        <begin position="147"/>
        <end position="176"/>
    </location>
</feature>
<proteinExistence type="predicted"/>
<comment type="caution">
    <text evidence="2">The sequence shown here is derived from an EMBL/GenBank/DDBJ whole genome shotgun (WGS) entry which is preliminary data.</text>
</comment>
<dbReference type="Proteomes" id="UP000193144">
    <property type="component" value="Unassembled WGS sequence"/>
</dbReference>
<feature type="transmembrane region" description="Helical" evidence="1">
    <location>
        <begin position="12"/>
        <end position="31"/>
    </location>
</feature>
<evidence type="ECO:0000313" key="3">
    <source>
        <dbReference type="Proteomes" id="UP000193144"/>
    </source>
</evidence>
<feature type="transmembrane region" description="Helical" evidence="1">
    <location>
        <begin position="43"/>
        <end position="66"/>
    </location>
</feature>
<sequence>MIYTSTKSLQFLSVLVYTILKNLTIVVIAYSEVLWFGGSVTPLLLLSFGFMVLSSIVAAWADILAALNGGVPLAETTIGLNVVCTASYSLTNLAMNFCKETRNSLIIDMLYSSLGAIFISYSSAWCIRKTTLTTYLFVVYLNKPPLAISRIIFFNALVTFGSILAILLGFFSGLIYGYSKMGQKEILGNNAWNEKDAP</sequence>